<sequence>MDKIVIEGGFPLRGDIRISGAKNSAIKLMAVSLLTAEPVTLTNMPRLRDTRSMGGLLSHLGVSVELEGTDTLKLHAPKLSGTQAPYDLVRKMRASFNVLGPLLAREGHARVSLPGGCAIGARPVDLHLKALEALGAKIELEQGYVVASAKDGLKGAEISFPFVSVGATEHALLTAVLAKGETVLMNAAREPEIIDLAECLNAMGAKIVGAGRSEIRIEGVASLGGVEHSVVPDRIEAGTYALAAATAGGAVRLTHVRPDHLGSLWPLIAQAGARVSLDDNSVLIERGTGRPRPVDIDTSAYPGFPTDLQAQFMAMMCIADGVSIIRENIFENRFMHCPELSRMGADITVRGREAIVRGVPEYVGAPVMATDLRASASLINAGLAARGETHISRVYHLDRGFEHIEVKLGQCGARIKRVPDD</sequence>
<dbReference type="UniPathway" id="UPA00219"/>
<dbReference type="AlphaFoldDB" id="A0A8J3G3J9"/>
<proteinExistence type="inferred from homology"/>
<evidence type="ECO:0000256" key="13">
    <source>
        <dbReference type="HAMAP-Rule" id="MF_00111"/>
    </source>
</evidence>
<dbReference type="InterPro" id="IPR050068">
    <property type="entry name" value="MurA_subfamily"/>
</dbReference>
<evidence type="ECO:0000256" key="8">
    <source>
        <dbReference type="ARBA" id="ARBA00023306"/>
    </source>
</evidence>
<evidence type="ECO:0000256" key="5">
    <source>
        <dbReference type="ARBA" id="ARBA00022679"/>
    </source>
</evidence>
<dbReference type="PANTHER" id="PTHR43783">
    <property type="entry name" value="UDP-N-ACETYLGLUCOSAMINE 1-CARBOXYVINYLTRANSFERASE"/>
    <property type="match status" value="1"/>
</dbReference>
<evidence type="ECO:0000256" key="4">
    <source>
        <dbReference type="ARBA" id="ARBA00022618"/>
    </source>
</evidence>
<dbReference type="FunFam" id="3.65.10.10:FF:000001">
    <property type="entry name" value="UDP-N-acetylglucosamine 1-carboxyvinyltransferase"/>
    <property type="match status" value="1"/>
</dbReference>
<keyword evidence="10 13" id="KW-0670">Pyruvate</keyword>
<feature type="domain" description="Enolpyruvate transferase" evidence="14">
    <location>
        <begin position="7"/>
        <end position="408"/>
    </location>
</feature>
<reference evidence="15" key="1">
    <citation type="journal article" date="2014" name="Int. J. Syst. Evol. Microbiol.">
        <title>Complete genome sequence of Corynebacterium casei LMG S-19264T (=DSM 44701T), isolated from a smear-ripened cheese.</title>
        <authorList>
            <consortium name="US DOE Joint Genome Institute (JGI-PGF)"/>
            <person name="Walter F."/>
            <person name="Albersmeier A."/>
            <person name="Kalinowski J."/>
            <person name="Ruckert C."/>
        </authorList>
    </citation>
    <scope>NUCLEOTIDE SEQUENCE</scope>
    <source>
        <strain evidence="15">KCTC 32513</strain>
    </source>
</reference>
<dbReference type="GO" id="GO:0019277">
    <property type="term" value="P:UDP-N-acetylgalactosamine biosynthetic process"/>
    <property type="evidence" value="ECO:0007669"/>
    <property type="project" value="InterPro"/>
</dbReference>
<dbReference type="InterPro" id="IPR005750">
    <property type="entry name" value="UDP_GlcNAc_COvinyl_MurA"/>
</dbReference>
<evidence type="ECO:0000256" key="11">
    <source>
        <dbReference type="ARBA" id="ARBA00038367"/>
    </source>
</evidence>
<keyword evidence="16" id="KW-1185">Reference proteome</keyword>
<comment type="caution">
    <text evidence="15">The sequence shown here is derived from an EMBL/GenBank/DDBJ whole genome shotgun (WGS) entry which is preliminary data.</text>
</comment>
<dbReference type="NCBIfam" id="TIGR01072">
    <property type="entry name" value="murA"/>
    <property type="match status" value="1"/>
</dbReference>
<dbReference type="InterPro" id="IPR013792">
    <property type="entry name" value="RNA3'P_cycl/enolpyr_Trfase_a/b"/>
</dbReference>
<evidence type="ECO:0000256" key="1">
    <source>
        <dbReference type="ARBA" id="ARBA00004496"/>
    </source>
</evidence>
<organism evidence="15 16">
    <name type="scientific">Algimonas arctica</name>
    <dbReference type="NCBI Taxonomy" id="1479486"/>
    <lineage>
        <taxon>Bacteria</taxon>
        <taxon>Pseudomonadati</taxon>
        <taxon>Pseudomonadota</taxon>
        <taxon>Alphaproteobacteria</taxon>
        <taxon>Maricaulales</taxon>
        <taxon>Robiginitomaculaceae</taxon>
        <taxon>Algimonas</taxon>
    </lineage>
</organism>
<feature type="binding site" evidence="13">
    <location>
        <position position="307"/>
    </location>
    <ligand>
        <name>UDP-N-acetyl-alpha-D-glucosamine</name>
        <dbReference type="ChEBI" id="CHEBI:57705"/>
    </ligand>
</feature>
<dbReference type="GO" id="GO:0009252">
    <property type="term" value="P:peptidoglycan biosynthetic process"/>
    <property type="evidence" value="ECO:0007669"/>
    <property type="project" value="UniProtKB-UniRule"/>
</dbReference>
<dbReference type="GO" id="GO:0005737">
    <property type="term" value="C:cytoplasm"/>
    <property type="evidence" value="ECO:0007669"/>
    <property type="project" value="UniProtKB-SubCell"/>
</dbReference>
<dbReference type="EMBL" id="BMZH01000016">
    <property type="protein sequence ID" value="GHB03363.1"/>
    <property type="molecule type" value="Genomic_DNA"/>
</dbReference>
<comment type="similarity">
    <text evidence="11 13">Belongs to the EPSP synthase family. MurA subfamily.</text>
</comment>
<comment type="caution">
    <text evidence="13">Lacks conserved residue(s) required for the propagation of feature annotation.</text>
</comment>
<comment type="function">
    <text evidence="13">Cell wall formation. Adds enolpyruvyl to UDP-N-acetylglucosamine.</text>
</comment>
<keyword evidence="8 13" id="KW-0131">Cell cycle</keyword>
<dbReference type="CDD" id="cd01555">
    <property type="entry name" value="UdpNAET"/>
    <property type="match status" value="1"/>
</dbReference>
<dbReference type="InterPro" id="IPR001986">
    <property type="entry name" value="Enolpyruvate_Tfrase_dom"/>
</dbReference>
<dbReference type="NCBIfam" id="NF006873">
    <property type="entry name" value="PRK09369.1"/>
    <property type="match status" value="1"/>
</dbReference>
<dbReference type="RefSeq" id="WP_189499420.1">
    <property type="nucleotide sequence ID" value="NZ_BMZH01000016.1"/>
</dbReference>
<feature type="modified residue" description="2-(S-cysteinyl)pyruvic acid O-phosphothioketal" evidence="13">
    <location>
        <position position="117"/>
    </location>
</feature>
<dbReference type="GO" id="GO:0051301">
    <property type="term" value="P:cell division"/>
    <property type="evidence" value="ECO:0007669"/>
    <property type="project" value="UniProtKB-KW"/>
</dbReference>
<keyword evidence="3 13" id="KW-0963">Cytoplasm</keyword>
<comment type="subcellular location">
    <subcellularLocation>
        <location evidence="1 13">Cytoplasm</location>
    </subcellularLocation>
</comment>
<feature type="binding site" evidence="13">
    <location>
        <begin position="22"/>
        <end position="23"/>
    </location>
    <ligand>
        <name>phosphoenolpyruvate</name>
        <dbReference type="ChEBI" id="CHEBI:58702"/>
    </ligand>
</feature>
<evidence type="ECO:0000256" key="3">
    <source>
        <dbReference type="ARBA" id="ARBA00022490"/>
    </source>
</evidence>
<dbReference type="EC" id="2.5.1.7" evidence="13"/>
<feature type="binding site" evidence="13">
    <location>
        <position position="93"/>
    </location>
    <ligand>
        <name>UDP-N-acetyl-alpha-D-glucosamine</name>
        <dbReference type="ChEBI" id="CHEBI:57705"/>
    </ligand>
</feature>
<dbReference type="Pfam" id="PF00275">
    <property type="entry name" value="EPSP_synthase"/>
    <property type="match status" value="1"/>
</dbReference>
<dbReference type="PANTHER" id="PTHR43783:SF1">
    <property type="entry name" value="UDP-N-ACETYLGLUCOSAMINE 1-CARBOXYVINYLTRANSFERASE"/>
    <property type="match status" value="1"/>
</dbReference>
<evidence type="ECO:0000313" key="15">
    <source>
        <dbReference type="EMBL" id="GHB03363.1"/>
    </source>
</evidence>
<feature type="active site" description="Proton donor" evidence="13">
    <location>
        <position position="117"/>
    </location>
</feature>
<name>A0A8J3G3J9_9PROT</name>
<keyword evidence="7 13" id="KW-0573">Peptidoglycan synthesis</keyword>
<feature type="binding site" evidence="13">
    <location>
        <position position="329"/>
    </location>
    <ligand>
        <name>UDP-N-acetyl-alpha-D-glucosamine</name>
        <dbReference type="ChEBI" id="CHEBI:57705"/>
    </ligand>
</feature>
<evidence type="ECO:0000259" key="14">
    <source>
        <dbReference type="Pfam" id="PF00275"/>
    </source>
</evidence>
<gene>
    <name evidence="13 15" type="primary">murA</name>
    <name evidence="15" type="ORF">GCM10009069_27570</name>
</gene>
<dbReference type="GO" id="GO:0008360">
    <property type="term" value="P:regulation of cell shape"/>
    <property type="evidence" value="ECO:0007669"/>
    <property type="project" value="UniProtKB-KW"/>
</dbReference>
<dbReference type="HAMAP" id="MF_00111">
    <property type="entry name" value="MurA"/>
    <property type="match status" value="1"/>
</dbReference>
<evidence type="ECO:0000256" key="12">
    <source>
        <dbReference type="ARBA" id="ARBA00047527"/>
    </source>
</evidence>
<evidence type="ECO:0000256" key="2">
    <source>
        <dbReference type="ARBA" id="ARBA00004752"/>
    </source>
</evidence>
<dbReference type="Gene3D" id="3.65.10.10">
    <property type="entry name" value="Enolpyruvate transferase domain"/>
    <property type="match status" value="2"/>
</dbReference>
<evidence type="ECO:0000256" key="10">
    <source>
        <dbReference type="ARBA" id="ARBA00023317"/>
    </source>
</evidence>
<comment type="catalytic activity">
    <reaction evidence="12 13">
        <text>phosphoenolpyruvate + UDP-N-acetyl-alpha-D-glucosamine = UDP-N-acetyl-3-O-(1-carboxyvinyl)-alpha-D-glucosamine + phosphate</text>
        <dbReference type="Rhea" id="RHEA:18681"/>
        <dbReference type="ChEBI" id="CHEBI:43474"/>
        <dbReference type="ChEBI" id="CHEBI:57705"/>
        <dbReference type="ChEBI" id="CHEBI:58702"/>
        <dbReference type="ChEBI" id="CHEBI:68483"/>
        <dbReference type="EC" id="2.5.1.7"/>
    </reaction>
</comment>
<keyword evidence="4 13" id="KW-0132">Cell division</keyword>
<evidence type="ECO:0000313" key="16">
    <source>
        <dbReference type="Proteomes" id="UP000634004"/>
    </source>
</evidence>
<evidence type="ECO:0000256" key="6">
    <source>
        <dbReference type="ARBA" id="ARBA00022960"/>
    </source>
</evidence>
<protein>
    <recommendedName>
        <fullName evidence="13">UDP-N-acetylglucosamine 1-carboxyvinyltransferase</fullName>
        <ecNumber evidence="13">2.5.1.7</ecNumber>
    </recommendedName>
    <alternativeName>
        <fullName evidence="13">Enoylpyruvate transferase</fullName>
    </alternativeName>
    <alternativeName>
        <fullName evidence="13">UDP-N-acetylglucosamine enolpyruvyl transferase</fullName>
        <shortName evidence="13">EPT</shortName>
    </alternativeName>
</protein>
<reference evidence="15" key="2">
    <citation type="submission" date="2020-09" db="EMBL/GenBank/DDBJ databases">
        <authorList>
            <person name="Sun Q."/>
            <person name="Kim S."/>
        </authorList>
    </citation>
    <scope>NUCLEOTIDE SEQUENCE</scope>
    <source>
        <strain evidence="15">KCTC 32513</strain>
    </source>
</reference>
<feature type="binding site" evidence="13">
    <location>
        <begin position="122"/>
        <end position="126"/>
    </location>
    <ligand>
        <name>UDP-N-acetyl-alpha-D-glucosamine</name>
        <dbReference type="ChEBI" id="CHEBI:57705"/>
    </ligand>
</feature>
<keyword evidence="9 13" id="KW-0961">Cell wall biogenesis/degradation</keyword>
<keyword evidence="6 13" id="KW-0133">Cell shape</keyword>
<dbReference type="SUPFAM" id="SSF55205">
    <property type="entry name" value="EPT/RTPC-like"/>
    <property type="match status" value="1"/>
</dbReference>
<dbReference type="Proteomes" id="UP000634004">
    <property type="component" value="Unassembled WGS sequence"/>
</dbReference>
<comment type="pathway">
    <text evidence="2 13">Cell wall biogenesis; peptidoglycan biosynthesis.</text>
</comment>
<accession>A0A8J3G3J9</accession>
<evidence type="ECO:0000256" key="9">
    <source>
        <dbReference type="ARBA" id="ARBA00023316"/>
    </source>
</evidence>
<dbReference type="GO" id="GO:0071555">
    <property type="term" value="P:cell wall organization"/>
    <property type="evidence" value="ECO:0007669"/>
    <property type="project" value="UniProtKB-KW"/>
</dbReference>
<evidence type="ECO:0000256" key="7">
    <source>
        <dbReference type="ARBA" id="ARBA00022984"/>
    </source>
</evidence>
<dbReference type="GO" id="GO:0008760">
    <property type="term" value="F:UDP-N-acetylglucosamine 1-carboxyvinyltransferase activity"/>
    <property type="evidence" value="ECO:0007669"/>
    <property type="project" value="UniProtKB-UniRule"/>
</dbReference>
<keyword evidence="5 13" id="KW-0808">Transferase</keyword>
<dbReference type="InterPro" id="IPR036968">
    <property type="entry name" value="Enolpyruvate_Tfrase_sf"/>
</dbReference>